<dbReference type="InterPro" id="IPR041711">
    <property type="entry name" value="Met-tRNA-FMT_N"/>
</dbReference>
<proteinExistence type="inferred from homology"/>
<keyword evidence="12" id="KW-1185">Reference proteome</keyword>
<comment type="similarity">
    <text evidence="2 8">Belongs to the Fmt family.</text>
</comment>
<evidence type="ECO:0000256" key="3">
    <source>
        <dbReference type="ARBA" id="ARBA00012261"/>
    </source>
</evidence>
<keyword evidence="5 8" id="KW-0808">Transferase</keyword>
<evidence type="ECO:0000256" key="2">
    <source>
        <dbReference type="ARBA" id="ARBA00010699"/>
    </source>
</evidence>
<dbReference type="CDD" id="cd08704">
    <property type="entry name" value="Met_tRNA_FMT_C"/>
    <property type="match status" value="1"/>
</dbReference>
<dbReference type="InterPro" id="IPR037022">
    <property type="entry name" value="Formyl_trans_C_sf"/>
</dbReference>
<dbReference type="EC" id="2.1.2.9" evidence="3 8"/>
<evidence type="ECO:0000256" key="7">
    <source>
        <dbReference type="ARBA" id="ARBA00048558"/>
    </source>
</evidence>
<dbReference type="InterPro" id="IPR005793">
    <property type="entry name" value="Formyl_trans_C"/>
</dbReference>
<dbReference type="SUPFAM" id="SSF53328">
    <property type="entry name" value="Formyltransferase"/>
    <property type="match status" value="1"/>
</dbReference>
<evidence type="ECO:0000256" key="6">
    <source>
        <dbReference type="ARBA" id="ARBA00022917"/>
    </source>
</evidence>
<dbReference type="Gene3D" id="3.10.25.10">
    <property type="entry name" value="Formyl transferase, C-terminal domain"/>
    <property type="match status" value="1"/>
</dbReference>
<dbReference type="HAMAP" id="MF_00182">
    <property type="entry name" value="Formyl_trans"/>
    <property type="match status" value="1"/>
</dbReference>
<sequence length="311" mass="32861">MSLRVVFAGTPEFAVPCLAACRASGAEVVAVYTQPDRPAGRGRRLAPSPVKQAALEAGLPVEQPESLKSAEVQARLAAYAPDLMVVVAYGLILPRKVLAIPRLGCWNVHASLLPRWRGAAPIQRAILAGDAETGVDLMRMEAGLDTGPVLLEKRTPIRPDDTGGTLHDRLAALGAEALAEGLARTQAGEVLAAVPQPAEGVTYAHKLDKAEARLDFARPAIELERQVRAFDPWPVAEGEIAGEPLRIWAAQALDRPHAAAPGSVLAAGREGIELACGKGVLRVTVVQRAGGRRISAADYLNARPELRGAPR</sequence>
<feature type="domain" description="Formyl transferase C-terminal" evidence="10">
    <location>
        <begin position="206"/>
        <end position="302"/>
    </location>
</feature>
<dbReference type="OrthoDB" id="9802815at2"/>
<comment type="catalytic activity">
    <reaction evidence="7 8">
        <text>L-methionyl-tRNA(fMet) + (6R)-10-formyltetrahydrofolate = N-formyl-L-methionyl-tRNA(fMet) + (6S)-5,6,7,8-tetrahydrofolate + H(+)</text>
        <dbReference type="Rhea" id="RHEA:24380"/>
        <dbReference type="Rhea" id="RHEA-COMP:9952"/>
        <dbReference type="Rhea" id="RHEA-COMP:9953"/>
        <dbReference type="ChEBI" id="CHEBI:15378"/>
        <dbReference type="ChEBI" id="CHEBI:57453"/>
        <dbReference type="ChEBI" id="CHEBI:78530"/>
        <dbReference type="ChEBI" id="CHEBI:78844"/>
        <dbReference type="ChEBI" id="CHEBI:195366"/>
        <dbReference type="EC" id="2.1.2.9"/>
    </reaction>
</comment>
<dbReference type="Pfam" id="PF00551">
    <property type="entry name" value="Formyl_trans_N"/>
    <property type="match status" value="1"/>
</dbReference>
<dbReference type="AlphaFoldDB" id="A0A316IIR2"/>
<evidence type="ECO:0000259" key="9">
    <source>
        <dbReference type="Pfam" id="PF00551"/>
    </source>
</evidence>
<name>A0A316IIR2_9GAMM</name>
<evidence type="ECO:0000256" key="5">
    <source>
        <dbReference type="ARBA" id="ARBA00022679"/>
    </source>
</evidence>
<evidence type="ECO:0000256" key="1">
    <source>
        <dbReference type="ARBA" id="ARBA00002606"/>
    </source>
</evidence>
<feature type="binding site" evidence="8">
    <location>
        <begin position="111"/>
        <end position="114"/>
    </location>
    <ligand>
        <name>(6S)-5,6,7,8-tetrahydrofolate</name>
        <dbReference type="ChEBI" id="CHEBI:57453"/>
    </ligand>
</feature>
<feature type="domain" description="Formyl transferase N-terminal" evidence="9">
    <location>
        <begin position="4"/>
        <end position="180"/>
    </location>
</feature>
<dbReference type="InterPro" id="IPR036477">
    <property type="entry name" value="Formyl_transf_N_sf"/>
</dbReference>
<dbReference type="Gene3D" id="3.40.50.170">
    <property type="entry name" value="Formyl transferase, N-terminal domain"/>
    <property type="match status" value="1"/>
</dbReference>
<dbReference type="InterPro" id="IPR002376">
    <property type="entry name" value="Formyl_transf_N"/>
</dbReference>
<comment type="function">
    <text evidence="1 8">Attaches a formyl group to the free amino group of methionyl-tRNA(fMet). The formyl group appears to play a dual role in the initiator identity of N-formylmethionyl-tRNA by promoting its recognition by IF2 and preventing the misappropriation of this tRNA by the elongation apparatus.</text>
</comment>
<dbReference type="CDD" id="cd08646">
    <property type="entry name" value="FMT_core_Met-tRNA-FMT_N"/>
    <property type="match status" value="1"/>
</dbReference>
<evidence type="ECO:0000313" key="12">
    <source>
        <dbReference type="Proteomes" id="UP000245812"/>
    </source>
</evidence>
<comment type="caution">
    <text evidence="11">The sequence shown here is derived from an EMBL/GenBank/DDBJ whole genome shotgun (WGS) entry which is preliminary data.</text>
</comment>
<evidence type="ECO:0000256" key="4">
    <source>
        <dbReference type="ARBA" id="ARBA00016014"/>
    </source>
</evidence>
<protein>
    <recommendedName>
        <fullName evidence="4 8">Methionyl-tRNA formyltransferase</fullName>
        <ecNumber evidence="3 8">2.1.2.9</ecNumber>
    </recommendedName>
</protein>
<dbReference type="InterPro" id="IPR044135">
    <property type="entry name" value="Met-tRNA-FMT_C"/>
</dbReference>
<dbReference type="PANTHER" id="PTHR11138:SF5">
    <property type="entry name" value="METHIONYL-TRNA FORMYLTRANSFERASE, MITOCHONDRIAL"/>
    <property type="match status" value="1"/>
</dbReference>
<dbReference type="SUPFAM" id="SSF50486">
    <property type="entry name" value="FMT C-terminal domain-like"/>
    <property type="match status" value="1"/>
</dbReference>
<dbReference type="NCBIfam" id="TIGR00460">
    <property type="entry name" value="fmt"/>
    <property type="match status" value="1"/>
</dbReference>
<dbReference type="GO" id="GO:0005829">
    <property type="term" value="C:cytosol"/>
    <property type="evidence" value="ECO:0007669"/>
    <property type="project" value="TreeGrafter"/>
</dbReference>
<dbReference type="PANTHER" id="PTHR11138">
    <property type="entry name" value="METHIONYL-TRNA FORMYLTRANSFERASE"/>
    <property type="match status" value="1"/>
</dbReference>
<keyword evidence="6 8" id="KW-0648">Protein biosynthesis</keyword>
<gene>
    <name evidence="8" type="primary">fmt</name>
    <name evidence="11" type="ORF">C7456_102138</name>
</gene>
<dbReference type="GO" id="GO:0004479">
    <property type="term" value="F:methionyl-tRNA formyltransferase activity"/>
    <property type="evidence" value="ECO:0007669"/>
    <property type="project" value="UniProtKB-UniRule"/>
</dbReference>
<evidence type="ECO:0000259" key="10">
    <source>
        <dbReference type="Pfam" id="PF02911"/>
    </source>
</evidence>
<evidence type="ECO:0000313" key="11">
    <source>
        <dbReference type="EMBL" id="PWK92404.1"/>
    </source>
</evidence>
<dbReference type="Proteomes" id="UP000245812">
    <property type="component" value="Unassembled WGS sequence"/>
</dbReference>
<dbReference type="InterPro" id="IPR011034">
    <property type="entry name" value="Formyl_transferase-like_C_sf"/>
</dbReference>
<accession>A0A316IIR2</accession>
<organism evidence="11 12">
    <name type="scientific">Fulvimonas soli</name>
    <dbReference type="NCBI Taxonomy" id="155197"/>
    <lineage>
        <taxon>Bacteria</taxon>
        <taxon>Pseudomonadati</taxon>
        <taxon>Pseudomonadota</taxon>
        <taxon>Gammaproteobacteria</taxon>
        <taxon>Lysobacterales</taxon>
        <taxon>Rhodanobacteraceae</taxon>
        <taxon>Fulvimonas</taxon>
    </lineage>
</organism>
<dbReference type="InterPro" id="IPR005794">
    <property type="entry name" value="Fmt"/>
</dbReference>
<evidence type="ECO:0000256" key="8">
    <source>
        <dbReference type="HAMAP-Rule" id="MF_00182"/>
    </source>
</evidence>
<reference evidence="11 12" key="1">
    <citation type="submission" date="2018-05" db="EMBL/GenBank/DDBJ databases">
        <title>Genomic Encyclopedia of Type Strains, Phase IV (KMG-IV): sequencing the most valuable type-strain genomes for metagenomic binning, comparative biology and taxonomic classification.</title>
        <authorList>
            <person name="Goeker M."/>
        </authorList>
    </citation>
    <scope>NUCLEOTIDE SEQUENCE [LARGE SCALE GENOMIC DNA]</scope>
    <source>
        <strain evidence="11 12">DSM 14263</strain>
    </source>
</reference>
<dbReference type="EMBL" id="QGHC01000002">
    <property type="protein sequence ID" value="PWK92404.1"/>
    <property type="molecule type" value="Genomic_DNA"/>
</dbReference>
<dbReference type="Pfam" id="PF02911">
    <property type="entry name" value="Formyl_trans_C"/>
    <property type="match status" value="1"/>
</dbReference>